<evidence type="ECO:0000256" key="1">
    <source>
        <dbReference type="SAM" id="SignalP"/>
    </source>
</evidence>
<keyword evidence="1" id="KW-0732">Signal</keyword>
<reference evidence="2 3" key="1">
    <citation type="submission" date="2017-08" db="EMBL/GenBank/DDBJ databases">
        <title>Acidophilic green algal genome provides insights into adaptation to an acidic environment.</title>
        <authorList>
            <person name="Hirooka S."/>
            <person name="Hirose Y."/>
            <person name="Kanesaki Y."/>
            <person name="Higuchi S."/>
            <person name="Fujiwara T."/>
            <person name="Onuma R."/>
            <person name="Era A."/>
            <person name="Ohbayashi R."/>
            <person name="Uzuka A."/>
            <person name="Nozaki H."/>
            <person name="Yoshikawa H."/>
            <person name="Miyagishima S.Y."/>
        </authorList>
    </citation>
    <scope>NUCLEOTIDE SEQUENCE [LARGE SCALE GENOMIC DNA]</scope>
    <source>
        <strain evidence="2 3">NIES-2499</strain>
    </source>
</reference>
<dbReference type="AlphaFoldDB" id="A0A250X5U4"/>
<evidence type="ECO:0000313" key="3">
    <source>
        <dbReference type="Proteomes" id="UP000232323"/>
    </source>
</evidence>
<dbReference type="Proteomes" id="UP000232323">
    <property type="component" value="Unassembled WGS sequence"/>
</dbReference>
<proteinExistence type="predicted"/>
<organism evidence="2 3">
    <name type="scientific">Chlamydomonas eustigma</name>
    <dbReference type="NCBI Taxonomy" id="1157962"/>
    <lineage>
        <taxon>Eukaryota</taxon>
        <taxon>Viridiplantae</taxon>
        <taxon>Chlorophyta</taxon>
        <taxon>core chlorophytes</taxon>
        <taxon>Chlorophyceae</taxon>
        <taxon>CS clade</taxon>
        <taxon>Chlamydomonadales</taxon>
        <taxon>Chlamydomonadaceae</taxon>
        <taxon>Chlamydomonas</taxon>
    </lineage>
</organism>
<keyword evidence="3" id="KW-1185">Reference proteome</keyword>
<name>A0A250X5U4_9CHLO</name>
<dbReference type="EMBL" id="BEGY01000032">
    <property type="protein sequence ID" value="GAX78451.1"/>
    <property type="molecule type" value="Genomic_DNA"/>
</dbReference>
<gene>
    <name evidence="2" type="ORF">CEUSTIGMA_g5891.t1</name>
</gene>
<protein>
    <submittedName>
        <fullName evidence="2">Uncharacterized protein</fullName>
    </submittedName>
</protein>
<sequence>MNVIFLIFSVLIFGALAVTQFLSYAEKALLRRHPRILQLHHSPPLHPLLLGQLRITQYYNITQYYDRDLIPGGTSQLQIDEPSSVTTNVWARAANNTQLQMGPWNTSQVINLPVWGLDSLEIVTQVPYSPSLDGESVYVQINPVPAPLAPPPPVPASPPRPLFPPLPPFPLNATAAVADVVALEYIPSQQALLDMLNTSTASKSASIVDYLLIMPIFFSDFTIVPDCTASSQQALLRNVSSALNTTVSSFN</sequence>
<comment type="caution">
    <text evidence="2">The sequence shown here is derived from an EMBL/GenBank/DDBJ whole genome shotgun (WGS) entry which is preliminary data.</text>
</comment>
<accession>A0A250X5U4</accession>
<evidence type="ECO:0000313" key="2">
    <source>
        <dbReference type="EMBL" id="GAX78451.1"/>
    </source>
</evidence>
<feature type="signal peptide" evidence="1">
    <location>
        <begin position="1"/>
        <end position="17"/>
    </location>
</feature>
<dbReference type="OrthoDB" id="551414at2759"/>
<feature type="chain" id="PRO_5012783988" evidence="1">
    <location>
        <begin position="18"/>
        <end position="251"/>
    </location>
</feature>